<dbReference type="EMBL" id="CAFAAI010000020">
    <property type="protein sequence ID" value="CAB4788546.1"/>
    <property type="molecule type" value="Genomic_DNA"/>
</dbReference>
<dbReference type="SUPFAM" id="SSF55797">
    <property type="entry name" value="PR-1-like"/>
    <property type="match status" value="1"/>
</dbReference>
<gene>
    <name evidence="2" type="ORF">UFOPK2992_00231</name>
</gene>
<reference evidence="2" key="1">
    <citation type="submission" date="2020-05" db="EMBL/GenBank/DDBJ databases">
        <authorList>
            <person name="Chiriac C."/>
            <person name="Salcher M."/>
            <person name="Ghai R."/>
            <person name="Kavagutti S V."/>
        </authorList>
    </citation>
    <scope>NUCLEOTIDE SEQUENCE</scope>
</reference>
<dbReference type="InterPro" id="IPR035940">
    <property type="entry name" value="CAP_sf"/>
</dbReference>
<name>A0A6J6WZG9_9ZZZZ</name>
<dbReference type="AlphaFoldDB" id="A0A6J6WZG9"/>
<dbReference type="Pfam" id="PF00188">
    <property type="entry name" value="CAP"/>
    <property type="match status" value="1"/>
</dbReference>
<sequence length="547" mass="55953">MKSFVAHVLAVSLLATIGTIPSVARGASAAPVVTTPPAAFVPVQPCRLADTRPDGGNGYSRVDPQTISISTLNRCAIPTGSTALAVTLTVVGPVADGFLTAWPGDQQLPTVSNLNFQAGQTRANGTITKVDDLGRLRVYTSVPAFVVVDVVGAFVPQGATVAAGRFVPNTSSRLFDSRSNNIVAPGGSVTIPLPAGVPADAIALALNITVTESTRPGFVTAFPAGTPMPTASVLNLDWFDQTRAAGGIFGASAQGITLFLSGGGHIVVDYSGYFTGPSASPSSDGLFSVVDPVRLMDTRQTSPLGVGVPIYPQGGVELAVSQHGSMAYNVTSVDGDAGFIRGYAAGTAQPDTSTLNPQGQGDIVANFAITQTSNRGLGYWSQPQTNLVVDLQGWFSGPSVTATLAAPTNVAPITPRATYSACTNAGLDRINAERRRARVGELVVNPAAQATACAWALHLAQLAGGLSHSAAAPRNAAVGCPTGENVAFSTAPPAIAVPQLMDLWMASPPHHANIISAVYRGVGLGYVTRTDATGATRTYGSTTFAVC</sequence>
<organism evidence="2">
    <name type="scientific">freshwater metagenome</name>
    <dbReference type="NCBI Taxonomy" id="449393"/>
    <lineage>
        <taxon>unclassified sequences</taxon>
        <taxon>metagenomes</taxon>
        <taxon>ecological metagenomes</taxon>
    </lineage>
</organism>
<dbReference type="InterPro" id="IPR014044">
    <property type="entry name" value="CAP_dom"/>
</dbReference>
<dbReference type="Gene3D" id="3.40.33.10">
    <property type="entry name" value="CAP"/>
    <property type="match status" value="1"/>
</dbReference>
<feature type="domain" description="SCP" evidence="1">
    <location>
        <begin position="427"/>
        <end position="534"/>
    </location>
</feature>
<proteinExistence type="predicted"/>
<evidence type="ECO:0000313" key="2">
    <source>
        <dbReference type="EMBL" id="CAB4788546.1"/>
    </source>
</evidence>
<accession>A0A6J6WZG9</accession>
<dbReference type="CDD" id="cd05379">
    <property type="entry name" value="CAP_bacterial"/>
    <property type="match status" value="1"/>
</dbReference>
<evidence type="ECO:0000259" key="1">
    <source>
        <dbReference type="Pfam" id="PF00188"/>
    </source>
</evidence>
<protein>
    <submittedName>
        <fullName evidence="2">Unannotated protein</fullName>
    </submittedName>
</protein>